<dbReference type="AlphaFoldDB" id="A0A7C9K6Y7"/>
<dbReference type="RefSeq" id="WP_162218777.1">
    <property type="nucleotide sequence ID" value="NZ_JAAEHK010000012.1"/>
</dbReference>
<reference evidence="1 2" key="1">
    <citation type="submission" date="2020-01" db="EMBL/GenBank/DDBJ databases">
        <title>Whole genome sequencing of Halomonas alkaliphila strain LS44.</title>
        <authorList>
            <person name="Kumar S."/>
            <person name="Paul D."/>
            <person name="Shouche Y."/>
            <person name="Suryavanshi M.V."/>
        </authorList>
    </citation>
    <scope>NUCLEOTIDE SEQUENCE [LARGE SCALE GENOMIC DNA]</scope>
    <source>
        <strain evidence="1 2">LS44</strain>
    </source>
</reference>
<comment type="caution">
    <text evidence="1">The sequence shown here is derived from an EMBL/GenBank/DDBJ whole genome shotgun (WGS) entry which is preliminary data.</text>
</comment>
<protein>
    <submittedName>
        <fullName evidence="1">Uncharacterized protein</fullName>
    </submittedName>
</protein>
<name>A0A7C9K6Y7_9GAMM</name>
<dbReference type="Proteomes" id="UP000480312">
    <property type="component" value="Unassembled WGS sequence"/>
</dbReference>
<accession>A0A7C9K6Y7</accession>
<dbReference type="EMBL" id="JAAEHK010000012">
    <property type="protein sequence ID" value="NDL70899.1"/>
    <property type="molecule type" value="Genomic_DNA"/>
</dbReference>
<evidence type="ECO:0000313" key="1">
    <source>
        <dbReference type="EMBL" id="NDL70899.1"/>
    </source>
</evidence>
<proteinExistence type="predicted"/>
<organism evidence="1 2">
    <name type="scientific">Vreelandella alkaliphila</name>
    <dbReference type="NCBI Taxonomy" id="272774"/>
    <lineage>
        <taxon>Bacteria</taxon>
        <taxon>Pseudomonadati</taxon>
        <taxon>Pseudomonadota</taxon>
        <taxon>Gammaproteobacteria</taxon>
        <taxon>Oceanospirillales</taxon>
        <taxon>Halomonadaceae</taxon>
        <taxon>Vreelandella</taxon>
    </lineage>
</organism>
<evidence type="ECO:0000313" key="2">
    <source>
        <dbReference type="Proteomes" id="UP000480312"/>
    </source>
</evidence>
<sequence length="81" mass="8990">MDAKRLPFTSFELAEASAAHSAPRSFPYRLGLATRIDERVSQRQYKPAPFEPGTAEHDAYQAGREHGHRVINLLDSLQPGG</sequence>
<gene>
    <name evidence="1" type="ORF">GPL32_10335</name>
</gene>